<dbReference type="PANTHER" id="PTHR42781:SF4">
    <property type="entry name" value="SPERMIDINE_PUTRESCINE IMPORT ATP-BINDING PROTEIN POTA"/>
    <property type="match status" value="1"/>
</dbReference>
<dbReference type="SUPFAM" id="SSF52540">
    <property type="entry name" value="P-loop containing nucleoside triphosphate hydrolases"/>
    <property type="match status" value="1"/>
</dbReference>
<keyword evidence="4 6" id="KW-0067">ATP-binding</keyword>
<dbReference type="KEGG" id="bpt:Bpet0077"/>
<sequence>MAGRARRPAFSYRIYPDLVTMTDPVAITLKHCAKTWPDGSRALQPIDLHVQGGETLALLGPSGCGKTTLLRLICGLEQADAGASIRFGEDEVTTLPPEARGVGVVFQSYALFPNMSVVQNVAYGLRVRDIAAAERERRARELLALVRLDGFADRRVDQLSGGQRQRVALARALAIEPRVLLLDEPLTALDAKLREHLRVELAQMLRQLRVTTVIVTHDQDEAMMLGDRIAVMSAGHLEQVGTAETLYREPASDFVAEFLGTLCRVRAGLQSGMLVAGADSLAFRPHEARLEPARSGALPARVLARFFLGGSVRYEIGLDDGQRFPVVAPAHSGHAAGDTVSVMVAPGAAARENRA</sequence>
<dbReference type="SMART" id="SM00382">
    <property type="entry name" value="AAA"/>
    <property type="match status" value="1"/>
</dbReference>
<evidence type="ECO:0000256" key="1">
    <source>
        <dbReference type="ARBA" id="ARBA00022448"/>
    </source>
</evidence>
<dbReference type="Gene3D" id="3.40.50.300">
    <property type="entry name" value="P-loop containing nucleotide triphosphate hydrolases"/>
    <property type="match status" value="1"/>
</dbReference>
<accession>A9HVZ5</accession>
<protein>
    <submittedName>
        <fullName evidence="6">ABC transporter, ATP-binding protein</fullName>
    </submittedName>
</protein>
<dbReference type="InterPro" id="IPR008995">
    <property type="entry name" value="Mo/tungstate-bd_C_term_dom"/>
</dbReference>
<reference evidence="6 7" key="1">
    <citation type="journal article" date="2008" name="BMC Genomics">
        <title>The missing link: Bordetella petrii is endowed with both the metabolic versatility of environmental bacteria and virulence traits of pathogenic Bordetellae.</title>
        <authorList>
            <person name="Gross R."/>
            <person name="Guzman C.A."/>
            <person name="Sebaihia M."/>
            <person name="Martins Dos Santos V.A."/>
            <person name="Pieper D.H."/>
            <person name="Koebnik R."/>
            <person name="Lechner M."/>
            <person name="Bartels D."/>
            <person name="Buhrmester J."/>
            <person name="Choudhuri J.V."/>
            <person name="Ebensen T."/>
            <person name="Gaigalat L."/>
            <person name="Herrmann S."/>
            <person name="Khachane A.N."/>
            <person name="Larisch C."/>
            <person name="Link S."/>
            <person name="Linke B."/>
            <person name="Meyer F."/>
            <person name="Mormann S."/>
            <person name="Nakunst D."/>
            <person name="Rueckert C."/>
            <person name="Schneiker-Bekel S."/>
            <person name="Schulze K."/>
            <person name="Vorhoelter F.J."/>
            <person name="Yevsa T."/>
            <person name="Engle J.T."/>
            <person name="Goldman W.E."/>
            <person name="Puehler A."/>
            <person name="Goebel U.B."/>
            <person name="Goesmann A."/>
            <person name="Bloecker H."/>
            <person name="Kaiser O."/>
            <person name="Martinez-Arias R."/>
        </authorList>
    </citation>
    <scope>NUCLEOTIDE SEQUENCE [LARGE SCALE GENOMIC DNA]</scope>
    <source>
        <strain evidence="7">ATCC BAA-461 / DSM 12804 / CCUG 43448 / CIP 107267 / Se-1111R</strain>
    </source>
</reference>
<evidence type="ECO:0000256" key="4">
    <source>
        <dbReference type="ARBA" id="ARBA00022840"/>
    </source>
</evidence>
<dbReference type="InterPro" id="IPR050093">
    <property type="entry name" value="ABC_SmlMolc_Importer"/>
</dbReference>
<evidence type="ECO:0000259" key="5">
    <source>
        <dbReference type="PROSITE" id="PS50893"/>
    </source>
</evidence>
<name>A9HVZ5_BORPD</name>
<organism evidence="6 7">
    <name type="scientific">Bordetella petrii (strain ATCC BAA-461 / DSM 12804 / CCUG 43448 / CIP 107267 / Se-1111R)</name>
    <dbReference type="NCBI Taxonomy" id="340100"/>
    <lineage>
        <taxon>Bacteria</taxon>
        <taxon>Pseudomonadati</taxon>
        <taxon>Pseudomonadota</taxon>
        <taxon>Betaproteobacteria</taxon>
        <taxon>Burkholderiales</taxon>
        <taxon>Alcaligenaceae</taxon>
        <taxon>Bordetella</taxon>
    </lineage>
</organism>
<dbReference type="GO" id="GO:0043190">
    <property type="term" value="C:ATP-binding cassette (ABC) transporter complex"/>
    <property type="evidence" value="ECO:0007669"/>
    <property type="project" value="InterPro"/>
</dbReference>
<dbReference type="STRING" id="94624.Bpet0077"/>
<dbReference type="SUPFAM" id="SSF50331">
    <property type="entry name" value="MOP-like"/>
    <property type="match status" value="1"/>
</dbReference>
<dbReference type="GO" id="GO:0015697">
    <property type="term" value="P:quaternary ammonium group transport"/>
    <property type="evidence" value="ECO:0007669"/>
    <property type="project" value="UniProtKB-ARBA"/>
</dbReference>
<keyword evidence="3" id="KW-0547">Nucleotide-binding</keyword>
<dbReference type="Proteomes" id="UP000001225">
    <property type="component" value="Chromosome"/>
</dbReference>
<keyword evidence="1" id="KW-0813">Transport</keyword>
<evidence type="ECO:0000313" key="6">
    <source>
        <dbReference type="EMBL" id="CAP40408.1"/>
    </source>
</evidence>
<dbReference type="InterPro" id="IPR013611">
    <property type="entry name" value="Transp-assoc_OB_typ2"/>
</dbReference>
<dbReference type="PROSITE" id="PS00211">
    <property type="entry name" value="ABC_TRANSPORTER_1"/>
    <property type="match status" value="1"/>
</dbReference>
<proteinExistence type="predicted"/>
<dbReference type="EMBL" id="AM902716">
    <property type="protein sequence ID" value="CAP40408.1"/>
    <property type="molecule type" value="Genomic_DNA"/>
</dbReference>
<dbReference type="GO" id="GO:0016887">
    <property type="term" value="F:ATP hydrolysis activity"/>
    <property type="evidence" value="ECO:0007669"/>
    <property type="project" value="InterPro"/>
</dbReference>
<dbReference type="Pfam" id="PF00005">
    <property type="entry name" value="ABC_tran"/>
    <property type="match status" value="1"/>
</dbReference>
<dbReference type="GO" id="GO:0022857">
    <property type="term" value="F:transmembrane transporter activity"/>
    <property type="evidence" value="ECO:0007669"/>
    <property type="project" value="InterPro"/>
</dbReference>
<dbReference type="InterPro" id="IPR003593">
    <property type="entry name" value="AAA+_ATPase"/>
</dbReference>
<dbReference type="eggNOG" id="COG3842">
    <property type="taxonomic scope" value="Bacteria"/>
</dbReference>
<dbReference type="Pfam" id="PF08402">
    <property type="entry name" value="TOBE_2"/>
    <property type="match status" value="1"/>
</dbReference>
<keyword evidence="2" id="KW-1003">Cell membrane</keyword>
<gene>
    <name evidence="6" type="ordered locus">Bpet0077</name>
</gene>
<evidence type="ECO:0000313" key="7">
    <source>
        <dbReference type="Proteomes" id="UP000001225"/>
    </source>
</evidence>
<dbReference type="PANTHER" id="PTHR42781">
    <property type="entry name" value="SPERMIDINE/PUTRESCINE IMPORT ATP-BINDING PROTEIN POTA"/>
    <property type="match status" value="1"/>
</dbReference>
<evidence type="ECO:0000256" key="3">
    <source>
        <dbReference type="ARBA" id="ARBA00022741"/>
    </source>
</evidence>
<keyword evidence="7" id="KW-1185">Reference proteome</keyword>
<dbReference type="InterPro" id="IPR003439">
    <property type="entry name" value="ABC_transporter-like_ATP-bd"/>
</dbReference>
<dbReference type="InterPro" id="IPR027417">
    <property type="entry name" value="P-loop_NTPase"/>
</dbReference>
<feature type="domain" description="ABC transporter" evidence="5">
    <location>
        <begin position="27"/>
        <end position="259"/>
    </location>
</feature>
<dbReference type="PROSITE" id="PS50893">
    <property type="entry name" value="ABC_TRANSPORTER_2"/>
    <property type="match status" value="1"/>
</dbReference>
<evidence type="ECO:0000256" key="2">
    <source>
        <dbReference type="ARBA" id="ARBA00022475"/>
    </source>
</evidence>
<dbReference type="AlphaFoldDB" id="A9HVZ5"/>
<dbReference type="FunFam" id="3.40.50.300:FF:000425">
    <property type="entry name" value="Probable ABC transporter, ATP-binding subunit"/>
    <property type="match status" value="1"/>
</dbReference>
<dbReference type="InterPro" id="IPR017871">
    <property type="entry name" value="ABC_transporter-like_CS"/>
</dbReference>
<dbReference type="GO" id="GO:0005524">
    <property type="term" value="F:ATP binding"/>
    <property type="evidence" value="ECO:0007669"/>
    <property type="project" value="UniProtKB-KW"/>
</dbReference>
<keyword evidence="2" id="KW-0472">Membrane</keyword>